<evidence type="ECO:0000313" key="1">
    <source>
        <dbReference type="EMBL" id="KAI3690521.1"/>
    </source>
</evidence>
<accession>A0ACB8YZI3</accession>
<dbReference type="Proteomes" id="UP001055811">
    <property type="component" value="Linkage Group LG09"/>
</dbReference>
<reference evidence="1 2" key="2">
    <citation type="journal article" date="2022" name="Mol. Ecol. Resour.">
        <title>The genomes of chicory, endive, great burdock and yacon provide insights into Asteraceae paleo-polyploidization history and plant inulin production.</title>
        <authorList>
            <person name="Fan W."/>
            <person name="Wang S."/>
            <person name="Wang H."/>
            <person name="Wang A."/>
            <person name="Jiang F."/>
            <person name="Liu H."/>
            <person name="Zhao H."/>
            <person name="Xu D."/>
            <person name="Zhang Y."/>
        </authorList>
    </citation>
    <scope>NUCLEOTIDE SEQUENCE [LARGE SCALE GENOMIC DNA]</scope>
    <source>
        <strain evidence="2">cv. Punajuju</strain>
        <tissue evidence="1">Leaves</tissue>
    </source>
</reference>
<dbReference type="EMBL" id="CM042017">
    <property type="protein sequence ID" value="KAI3690521.1"/>
    <property type="molecule type" value="Genomic_DNA"/>
</dbReference>
<reference evidence="2" key="1">
    <citation type="journal article" date="2022" name="Mol. Ecol. Resour.">
        <title>The genomes of chicory, endive, great burdock and yacon provide insights into Asteraceae palaeo-polyploidization history and plant inulin production.</title>
        <authorList>
            <person name="Fan W."/>
            <person name="Wang S."/>
            <person name="Wang H."/>
            <person name="Wang A."/>
            <person name="Jiang F."/>
            <person name="Liu H."/>
            <person name="Zhao H."/>
            <person name="Xu D."/>
            <person name="Zhang Y."/>
        </authorList>
    </citation>
    <scope>NUCLEOTIDE SEQUENCE [LARGE SCALE GENOMIC DNA]</scope>
    <source>
        <strain evidence="2">cv. Punajuju</strain>
    </source>
</reference>
<sequence length="83" mass="9680">MDTSNWRSLLQAASRRRMVNRILVTLKRHLPFSGQKGLQELEKIAVRFEDKIYTAATSRVDYLRMISLKMQAMAPLPRNLQGY</sequence>
<comment type="caution">
    <text evidence="1">The sequence shown here is derived from an EMBL/GenBank/DDBJ whole genome shotgun (WGS) entry which is preliminary data.</text>
</comment>
<evidence type="ECO:0000313" key="2">
    <source>
        <dbReference type="Proteomes" id="UP001055811"/>
    </source>
</evidence>
<organism evidence="1 2">
    <name type="scientific">Cichorium intybus</name>
    <name type="common">Chicory</name>
    <dbReference type="NCBI Taxonomy" id="13427"/>
    <lineage>
        <taxon>Eukaryota</taxon>
        <taxon>Viridiplantae</taxon>
        <taxon>Streptophyta</taxon>
        <taxon>Embryophyta</taxon>
        <taxon>Tracheophyta</taxon>
        <taxon>Spermatophyta</taxon>
        <taxon>Magnoliopsida</taxon>
        <taxon>eudicotyledons</taxon>
        <taxon>Gunneridae</taxon>
        <taxon>Pentapetalae</taxon>
        <taxon>asterids</taxon>
        <taxon>campanulids</taxon>
        <taxon>Asterales</taxon>
        <taxon>Asteraceae</taxon>
        <taxon>Cichorioideae</taxon>
        <taxon>Cichorieae</taxon>
        <taxon>Cichoriinae</taxon>
        <taxon>Cichorium</taxon>
    </lineage>
</organism>
<proteinExistence type="predicted"/>
<name>A0ACB8YZI3_CICIN</name>
<gene>
    <name evidence="1" type="ORF">L2E82_48590</name>
</gene>
<protein>
    <submittedName>
        <fullName evidence="1">Uncharacterized protein</fullName>
    </submittedName>
</protein>
<keyword evidence="2" id="KW-1185">Reference proteome</keyword>